<gene>
    <name evidence="3" type="ORF">CROQUDRAFT_657403</name>
</gene>
<accession>A0A9P6TBM4</accession>
<feature type="compositionally biased region" description="Polar residues" evidence="2">
    <location>
        <begin position="667"/>
        <end position="683"/>
    </location>
</feature>
<organism evidence="3 4">
    <name type="scientific">Cronartium quercuum f. sp. fusiforme G11</name>
    <dbReference type="NCBI Taxonomy" id="708437"/>
    <lineage>
        <taxon>Eukaryota</taxon>
        <taxon>Fungi</taxon>
        <taxon>Dikarya</taxon>
        <taxon>Basidiomycota</taxon>
        <taxon>Pucciniomycotina</taxon>
        <taxon>Pucciniomycetes</taxon>
        <taxon>Pucciniales</taxon>
        <taxon>Coleosporiaceae</taxon>
        <taxon>Cronartium</taxon>
    </lineage>
</organism>
<dbReference type="AlphaFoldDB" id="A0A9P6TBM4"/>
<dbReference type="EMBL" id="MU167261">
    <property type="protein sequence ID" value="KAG0146422.1"/>
    <property type="molecule type" value="Genomic_DNA"/>
</dbReference>
<feature type="region of interest" description="Disordered" evidence="2">
    <location>
        <begin position="631"/>
        <end position="715"/>
    </location>
</feature>
<evidence type="ECO:0000256" key="1">
    <source>
        <dbReference type="SAM" id="Coils"/>
    </source>
</evidence>
<feature type="compositionally biased region" description="Polar residues" evidence="2">
    <location>
        <begin position="160"/>
        <end position="175"/>
    </location>
</feature>
<feature type="compositionally biased region" description="Polar residues" evidence="2">
    <location>
        <begin position="581"/>
        <end position="608"/>
    </location>
</feature>
<name>A0A9P6TBM4_9BASI</name>
<feature type="coiled-coil region" evidence="1">
    <location>
        <begin position="461"/>
        <end position="520"/>
    </location>
</feature>
<feature type="compositionally biased region" description="Polar residues" evidence="2">
    <location>
        <begin position="803"/>
        <end position="824"/>
    </location>
</feature>
<dbReference type="OrthoDB" id="2507703at2759"/>
<feature type="compositionally biased region" description="Polar residues" evidence="2">
    <location>
        <begin position="8"/>
        <end position="18"/>
    </location>
</feature>
<comment type="caution">
    <text evidence="3">The sequence shown here is derived from an EMBL/GenBank/DDBJ whole genome shotgun (WGS) entry which is preliminary data.</text>
</comment>
<feature type="region of interest" description="Disordered" evidence="2">
    <location>
        <begin position="570"/>
        <end position="617"/>
    </location>
</feature>
<dbReference type="Proteomes" id="UP000886653">
    <property type="component" value="Unassembled WGS sequence"/>
</dbReference>
<feature type="compositionally biased region" description="Low complexity" evidence="2">
    <location>
        <begin position="124"/>
        <end position="158"/>
    </location>
</feature>
<evidence type="ECO:0000313" key="3">
    <source>
        <dbReference type="EMBL" id="KAG0146422.1"/>
    </source>
</evidence>
<protein>
    <submittedName>
        <fullName evidence="3">Uncharacterized protein</fullName>
    </submittedName>
</protein>
<evidence type="ECO:0000313" key="4">
    <source>
        <dbReference type="Proteomes" id="UP000886653"/>
    </source>
</evidence>
<feature type="compositionally biased region" description="Pro residues" evidence="2">
    <location>
        <begin position="36"/>
        <end position="45"/>
    </location>
</feature>
<feature type="compositionally biased region" description="Polar residues" evidence="2">
    <location>
        <begin position="98"/>
        <end position="123"/>
    </location>
</feature>
<feature type="compositionally biased region" description="Polar residues" evidence="2">
    <location>
        <begin position="641"/>
        <end position="655"/>
    </location>
</feature>
<evidence type="ECO:0000256" key="2">
    <source>
        <dbReference type="SAM" id="MobiDB-lite"/>
    </source>
</evidence>
<keyword evidence="1" id="KW-0175">Coiled coil</keyword>
<feature type="compositionally biased region" description="Low complexity" evidence="2">
    <location>
        <begin position="699"/>
        <end position="715"/>
    </location>
</feature>
<reference evidence="3" key="1">
    <citation type="submission" date="2013-11" db="EMBL/GenBank/DDBJ databases">
        <title>Genome sequence of the fusiform rust pathogen reveals effectors for host alternation and coevolution with pine.</title>
        <authorList>
            <consortium name="DOE Joint Genome Institute"/>
            <person name="Smith K."/>
            <person name="Pendleton A."/>
            <person name="Kubisiak T."/>
            <person name="Anderson C."/>
            <person name="Salamov A."/>
            <person name="Aerts A."/>
            <person name="Riley R."/>
            <person name="Clum A."/>
            <person name="Lindquist E."/>
            <person name="Ence D."/>
            <person name="Campbell M."/>
            <person name="Kronenberg Z."/>
            <person name="Feau N."/>
            <person name="Dhillon B."/>
            <person name="Hamelin R."/>
            <person name="Burleigh J."/>
            <person name="Smith J."/>
            <person name="Yandell M."/>
            <person name="Nelson C."/>
            <person name="Grigoriev I."/>
            <person name="Davis J."/>
        </authorList>
    </citation>
    <scope>NUCLEOTIDE SEQUENCE</scope>
    <source>
        <strain evidence="3">G11</strain>
    </source>
</reference>
<sequence length="840" mass="90113">MAYDSPKRTSNSPKSPFTRQHPGGSRPRLSSAQNTPSPPSRPRPSPSALVDSENYDPELYHPSTSPLAHRPSASPGAQSTPPSERRSFQGDHHRHRYMNQSRSRLSPKSQSGQSPAQRLNMNHQQPQARSSPRSQNGQSPGQHSSPSSGQTKPSSVSPRGPTSQSQRVPTQTRPTPQHLGAPTNAHYSPHYGSTAQPRPSASRRKAPPPTSAIDLQMDPTLQTRSRTPDSPSPSPRANQAGAIENSPRSSVRSMIQHGSHNSRSPSPSPNPSPRSGLVRKIGSVLSAPFRSSQSRRGSDASEIGRPAMSHTPSPSGRAQSALMPSPCNSPHERAARELAAILDVDGPQAPSRERLPRMPSAGESPGPNGRKGRSLTPSQLIARDAQLQESIVVPDEPERVLRVVNGLATTSTQATFHPRRPDVREVIEDSRAMAPTTSLQATPSFTTSTSVTGTSMKCDKCDELERRLEAEQDRVRGLERLVEEQNTRLDQFKNWSTAKINTLEHSLKAHDTMLQELERQQYQTKTSPDIKSTYLIALQKDFVELHSRVVALEAAGNGVPSSIEVGNRISSSVPMSGPAEQRSSSTTGWISVSASSQPTSNGRQTFDDSPQPISPIPLRSQASSQLLRTYDDNDDHVPTLPHSSCPPTISTSPLSTGLELESLGQLEPSTPKRSTWQASSPANLASKLAPLSPPTPKHATPSSPASRSPRPRYTSALGTKTSLALAFGPGSAGSPGIKRASAGPSAVDGLRLERALQTGRSTPLPSSSAFTAPNTPSHHKPWQPLDLTKNPPNGIGHSKRFSVISNPSKSVTSLPGFGSNNGSNKKPVGDLIKMFDQKKP</sequence>
<keyword evidence="4" id="KW-1185">Reference proteome</keyword>
<feature type="region of interest" description="Disordered" evidence="2">
    <location>
        <begin position="1"/>
        <end position="375"/>
    </location>
</feature>
<feature type="region of interest" description="Disordered" evidence="2">
    <location>
        <begin position="759"/>
        <end position="840"/>
    </location>
</feature>
<proteinExistence type="predicted"/>
<feature type="compositionally biased region" description="Polar residues" evidence="2">
    <location>
        <begin position="759"/>
        <end position="776"/>
    </location>
</feature>